<evidence type="ECO:0000313" key="1">
    <source>
        <dbReference type="EMBL" id="OJA08173.1"/>
    </source>
</evidence>
<name>A0A1J8PGQ3_9AGAM</name>
<dbReference type="AlphaFoldDB" id="A0A1J8PGQ3"/>
<gene>
    <name evidence="1" type="ORF">AZE42_11392</name>
</gene>
<sequence length="33" mass="3692">MRLNALEPVEKVLQDDKDDKGNIHEIILISGST</sequence>
<dbReference type="Proteomes" id="UP000183567">
    <property type="component" value="Unassembled WGS sequence"/>
</dbReference>
<accession>A0A1J8PGQ3</accession>
<proteinExistence type="predicted"/>
<organism evidence="1 2">
    <name type="scientific">Rhizopogon vesiculosus</name>
    <dbReference type="NCBI Taxonomy" id="180088"/>
    <lineage>
        <taxon>Eukaryota</taxon>
        <taxon>Fungi</taxon>
        <taxon>Dikarya</taxon>
        <taxon>Basidiomycota</taxon>
        <taxon>Agaricomycotina</taxon>
        <taxon>Agaricomycetes</taxon>
        <taxon>Agaricomycetidae</taxon>
        <taxon>Boletales</taxon>
        <taxon>Suillineae</taxon>
        <taxon>Rhizopogonaceae</taxon>
        <taxon>Rhizopogon</taxon>
    </lineage>
</organism>
<dbReference type="EMBL" id="LVVM01006411">
    <property type="protein sequence ID" value="OJA08173.1"/>
    <property type="molecule type" value="Genomic_DNA"/>
</dbReference>
<feature type="non-terminal residue" evidence="1">
    <location>
        <position position="33"/>
    </location>
</feature>
<protein>
    <submittedName>
        <fullName evidence="1">Uncharacterized protein</fullName>
    </submittedName>
</protein>
<evidence type="ECO:0000313" key="2">
    <source>
        <dbReference type="Proteomes" id="UP000183567"/>
    </source>
</evidence>
<keyword evidence="2" id="KW-1185">Reference proteome</keyword>
<comment type="caution">
    <text evidence="1">The sequence shown here is derived from an EMBL/GenBank/DDBJ whole genome shotgun (WGS) entry which is preliminary data.</text>
</comment>
<reference evidence="1 2" key="1">
    <citation type="submission" date="2016-03" db="EMBL/GenBank/DDBJ databases">
        <title>Comparative genomics of the ectomycorrhizal sister species Rhizopogon vinicolor and Rhizopogon vesiculosus (Basidiomycota: Boletales) reveals a divergence of the mating type B locus.</title>
        <authorList>
            <person name="Mujic A.B."/>
            <person name="Kuo A."/>
            <person name="Tritt A."/>
            <person name="Lipzen A."/>
            <person name="Chen C."/>
            <person name="Johnson J."/>
            <person name="Sharma A."/>
            <person name="Barry K."/>
            <person name="Grigoriev I.V."/>
            <person name="Spatafora J.W."/>
        </authorList>
    </citation>
    <scope>NUCLEOTIDE SEQUENCE [LARGE SCALE GENOMIC DNA]</scope>
    <source>
        <strain evidence="1 2">AM-OR11-056</strain>
    </source>
</reference>